<evidence type="ECO:0000313" key="22">
    <source>
        <dbReference type="EMBL" id="KAK5779218.1"/>
    </source>
</evidence>
<evidence type="ECO:0000256" key="5">
    <source>
        <dbReference type="ARBA" id="ARBA00022692"/>
    </source>
</evidence>
<dbReference type="InterPro" id="IPR008250">
    <property type="entry name" value="ATPase_P-typ_transduc_dom_A_sf"/>
</dbReference>
<dbReference type="CDD" id="cd02081">
    <property type="entry name" value="P-type_ATPase_Ca_PMCA-like"/>
    <property type="match status" value="1"/>
</dbReference>
<feature type="transmembrane region" description="Helical" evidence="17">
    <location>
        <begin position="389"/>
        <end position="414"/>
    </location>
</feature>
<dbReference type="Pfam" id="PF13246">
    <property type="entry name" value="Cation_ATPase"/>
    <property type="match status" value="1"/>
</dbReference>
<comment type="similarity">
    <text evidence="17">Belongs to the cation transport ATPase (P-type) (TC 3.A.3) family.</text>
</comment>
<dbReference type="InterPro" id="IPR001757">
    <property type="entry name" value="P_typ_ATPase"/>
</dbReference>
<feature type="domain" description="Cation-transporting P-type ATPase N-terminal" evidence="21">
    <location>
        <begin position="130"/>
        <end position="171"/>
    </location>
</feature>
<dbReference type="InterPro" id="IPR023214">
    <property type="entry name" value="HAD_sf"/>
</dbReference>
<keyword evidence="23" id="KW-1185">Reference proteome</keyword>
<comment type="catalytic activity">
    <reaction evidence="15 17">
        <text>Ca(2+)(in) + ATP + H2O = Ca(2+)(out) + ADP + phosphate + H(+)</text>
        <dbReference type="Rhea" id="RHEA:18105"/>
        <dbReference type="ChEBI" id="CHEBI:15377"/>
        <dbReference type="ChEBI" id="CHEBI:15378"/>
        <dbReference type="ChEBI" id="CHEBI:29108"/>
        <dbReference type="ChEBI" id="CHEBI:30616"/>
        <dbReference type="ChEBI" id="CHEBI:43474"/>
        <dbReference type="ChEBI" id="CHEBI:456216"/>
        <dbReference type="EC" id="7.2.2.10"/>
    </reaction>
</comment>
<evidence type="ECO:0000256" key="3">
    <source>
        <dbReference type="ARBA" id="ARBA00022554"/>
    </source>
</evidence>
<dbReference type="GO" id="GO:0005774">
    <property type="term" value="C:vacuolar membrane"/>
    <property type="evidence" value="ECO:0007669"/>
    <property type="project" value="UniProtKB-SubCell"/>
</dbReference>
<dbReference type="InterPro" id="IPR059000">
    <property type="entry name" value="ATPase_P-type_domA"/>
</dbReference>
<dbReference type="PANTHER" id="PTHR24093">
    <property type="entry name" value="CATION TRANSPORTING ATPASE"/>
    <property type="match status" value="1"/>
</dbReference>
<feature type="transmembrane region" description="Helical" evidence="17">
    <location>
        <begin position="201"/>
        <end position="220"/>
    </location>
</feature>
<evidence type="ECO:0000256" key="7">
    <source>
        <dbReference type="ARBA" id="ARBA00022741"/>
    </source>
</evidence>
<dbReference type="GO" id="GO:0006874">
    <property type="term" value="P:intracellular calcium ion homeostasis"/>
    <property type="evidence" value="ECO:0007669"/>
    <property type="project" value="TreeGrafter"/>
</dbReference>
<feature type="transmembrane region" description="Helical" evidence="17">
    <location>
        <begin position="982"/>
        <end position="1003"/>
    </location>
</feature>
<keyword evidence="13 17" id="KW-0406">Ion transport</keyword>
<keyword evidence="5 17" id="KW-0812">Transmembrane</keyword>
<dbReference type="FunFam" id="3.40.50.1000:FF:000018">
    <property type="entry name" value="Calcium-transporting ATPase"/>
    <property type="match status" value="1"/>
</dbReference>
<feature type="domain" description="Cation-transporting P-type ATPase C-terminal" evidence="20">
    <location>
        <begin position="981"/>
        <end position="1172"/>
    </location>
</feature>
<dbReference type="InterPro" id="IPR023299">
    <property type="entry name" value="ATPase_P-typ_cyto_dom_N"/>
</dbReference>
<evidence type="ECO:0000256" key="17">
    <source>
        <dbReference type="RuleBase" id="RU361146"/>
    </source>
</evidence>
<feature type="transmembrane region" description="Helical" evidence="17">
    <location>
        <begin position="1120"/>
        <end position="1139"/>
    </location>
</feature>
<evidence type="ECO:0000256" key="12">
    <source>
        <dbReference type="ARBA" id="ARBA00022989"/>
    </source>
</evidence>
<evidence type="ECO:0000256" key="15">
    <source>
        <dbReference type="ARBA" id="ARBA00048694"/>
    </source>
</evidence>
<dbReference type="SFLD" id="SFLDF00027">
    <property type="entry name" value="p-type_atpase"/>
    <property type="match status" value="1"/>
</dbReference>
<dbReference type="GO" id="GO:0005524">
    <property type="term" value="F:ATP binding"/>
    <property type="evidence" value="ECO:0007669"/>
    <property type="project" value="UniProtKB-KW"/>
</dbReference>
<feature type="transmembrane region" description="Helical" evidence="17">
    <location>
        <begin position="161"/>
        <end position="181"/>
    </location>
</feature>
<comment type="subcellular location">
    <subcellularLocation>
        <location evidence="17">Membrane</location>
        <topology evidence="17">Multi-pass membrane protein</topology>
    </subcellularLocation>
    <subcellularLocation>
        <location evidence="1">Vacuole membrane</location>
        <topology evidence="1">Multi-pass membrane protein</topology>
    </subcellularLocation>
</comment>
<evidence type="ECO:0000256" key="4">
    <source>
        <dbReference type="ARBA" id="ARBA00022568"/>
    </source>
</evidence>
<evidence type="ECO:0000256" key="16">
    <source>
        <dbReference type="ARBA" id="ARBA00059328"/>
    </source>
</evidence>
<comment type="function">
    <text evidence="17">Catalyzes the hydrolysis of ATP coupled with the transport of calcium.</text>
</comment>
<dbReference type="PANTHER" id="PTHR24093:SF369">
    <property type="entry name" value="CALCIUM-TRANSPORTING ATPASE"/>
    <property type="match status" value="1"/>
</dbReference>
<dbReference type="Pfam" id="PF00122">
    <property type="entry name" value="E1-E2_ATPase"/>
    <property type="match status" value="1"/>
</dbReference>
<protein>
    <recommendedName>
        <fullName evidence="17">Calcium-transporting ATPase</fullName>
        <ecNumber evidence="17">7.2.2.10</ecNumber>
    </recommendedName>
</protein>
<comment type="caution">
    <text evidence="22">The sequence shown here is derived from an EMBL/GenBank/DDBJ whole genome shotgun (WGS) entry which is preliminary data.</text>
</comment>
<evidence type="ECO:0000313" key="23">
    <source>
        <dbReference type="Proteomes" id="UP001306508"/>
    </source>
</evidence>
<dbReference type="GO" id="GO:0005886">
    <property type="term" value="C:plasma membrane"/>
    <property type="evidence" value="ECO:0007669"/>
    <property type="project" value="TreeGrafter"/>
</dbReference>
<evidence type="ECO:0000256" key="14">
    <source>
        <dbReference type="ARBA" id="ARBA00023136"/>
    </source>
</evidence>
<evidence type="ECO:0000259" key="21">
    <source>
        <dbReference type="Pfam" id="PF00690"/>
    </source>
</evidence>
<dbReference type="Pfam" id="PF00690">
    <property type="entry name" value="Cation_ATPase_N"/>
    <property type="match status" value="1"/>
</dbReference>
<evidence type="ECO:0000256" key="2">
    <source>
        <dbReference type="ARBA" id="ARBA00022448"/>
    </source>
</evidence>
<dbReference type="InterPro" id="IPR006068">
    <property type="entry name" value="ATPase_P-typ_cation-transptr_C"/>
</dbReference>
<keyword evidence="12 17" id="KW-1133">Transmembrane helix</keyword>
<dbReference type="InterPro" id="IPR004014">
    <property type="entry name" value="ATPase_P-typ_cation-transptr_N"/>
</dbReference>
<dbReference type="GO" id="GO:0046872">
    <property type="term" value="F:metal ion binding"/>
    <property type="evidence" value="ECO:0007669"/>
    <property type="project" value="UniProtKB-KW"/>
</dbReference>
<evidence type="ECO:0000259" key="19">
    <source>
        <dbReference type="Pfam" id="PF00122"/>
    </source>
</evidence>
<dbReference type="SFLD" id="SFLDG00002">
    <property type="entry name" value="C1.7:_P-type_atpase_like"/>
    <property type="match status" value="1"/>
</dbReference>
<keyword evidence="10" id="KW-0460">Magnesium</keyword>
<dbReference type="Gene3D" id="3.40.1110.10">
    <property type="entry name" value="Calcium-transporting ATPase, cytoplasmic domain N"/>
    <property type="match status" value="1"/>
</dbReference>
<keyword evidence="4 17" id="KW-0109">Calcium transport</keyword>
<dbReference type="SFLD" id="SFLDS00003">
    <property type="entry name" value="Haloacid_Dehalogenase"/>
    <property type="match status" value="1"/>
</dbReference>
<feature type="transmembrane region" description="Helical" evidence="17">
    <location>
        <begin position="1178"/>
        <end position="1200"/>
    </location>
</feature>
<dbReference type="Gene3D" id="2.70.150.10">
    <property type="entry name" value="Calcium-transporting ATPase, cytoplasmic transduction domain A"/>
    <property type="match status" value="1"/>
</dbReference>
<dbReference type="Pfam" id="PF00689">
    <property type="entry name" value="Cation_ATPase_C"/>
    <property type="match status" value="1"/>
</dbReference>
<evidence type="ECO:0000256" key="10">
    <source>
        <dbReference type="ARBA" id="ARBA00022842"/>
    </source>
</evidence>
<evidence type="ECO:0000256" key="1">
    <source>
        <dbReference type="ARBA" id="ARBA00004128"/>
    </source>
</evidence>
<dbReference type="InterPro" id="IPR023298">
    <property type="entry name" value="ATPase_P-typ_TM_dom_sf"/>
</dbReference>
<feature type="transmembrane region" description="Helical" evidence="17">
    <location>
        <begin position="434"/>
        <end position="461"/>
    </location>
</feature>
<organism evidence="22 23">
    <name type="scientific">Arxiozyma heterogenica</name>
    <dbReference type="NCBI Taxonomy" id="278026"/>
    <lineage>
        <taxon>Eukaryota</taxon>
        <taxon>Fungi</taxon>
        <taxon>Dikarya</taxon>
        <taxon>Ascomycota</taxon>
        <taxon>Saccharomycotina</taxon>
        <taxon>Saccharomycetes</taxon>
        <taxon>Saccharomycetales</taxon>
        <taxon>Saccharomycetaceae</taxon>
        <taxon>Arxiozyma</taxon>
    </lineage>
</organism>
<dbReference type="InterPro" id="IPR036412">
    <property type="entry name" value="HAD-like_sf"/>
</dbReference>
<keyword evidence="7 17" id="KW-0547">Nucleotide-binding</keyword>
<reference evidence="23" key="1">
    <citation type="submission" date="2023-07" db="EMBL/GenBank/DDBJ databases">
        <title>A draft genome of Kazachstania heterogenica Y-27499.</title>
        <authorList>
            <person name="Donic C."/>
            <person name="Kralova J.S."/>
            <person name="Fidel L."/>
            <person name="Ben-Dor S."/>
            <person name="Jung S."/>
        </authorList>
    </citation>
    <scope>NUCLEOTIDE SEQUENCE [LARGE SCALE GENOMIC DNA]</scope>
    <source>
        <strain evidence="23">Y27499</strain>
    </source>
</reference>
<feature type="transmembrane region" description="Helical" evidence="17">
    <location>
        <begin position="959"/>
        <end position="976"/>
    </location>
</feature>
<dbReference type="Proteomes" id="UP001306508">
    <property type="component" value="Unassembled WGS sequence"/>
</dbReference>
<dbReference type="SUPFAM" id="SSF81660">
    <property type="entry name" value="Metal cation-transporting ATPase, ATP-binding domain N"/>
    <property type="match status" value="1"/>
</dbReference>
<dbReference type="NCBIfam" id="TIGR01494">
    <property type="entry name" value="ATPase_P-type"/>
    <property type="match status" value="3"/>
</dbReference>
<keyword evidence="2 17" id="KW-0813">Transport</keyword>
<dbReference type="GO" id="GO:0005388">
    <property type="term" value="F:P-type calcium transporter activity"/>
    <property type="evidence" value="ECO:0007669"/>
    <property type="project" value="UniProtKB-EC"/>
</dbReference>
<dbReference type="SUPFAM" id="SSF81653">
    <property type="entry name" value="Calcium ATPase, transduction domain A"/>
    <property type="match status" value="1"/>
</dbReference>
<dbReference type="PROSITE" id="PS00154">
    <property type="entry name" value="ATPASE_E1_E2"/>
    <property type="match status" value="1"/>
</dbReference>
<dbReference type="GO" id="GO:0016887">
    <property type="term" value="F:ATP hydrolysis activity"/>
    <property type="evidence" value="ECO:0007669"/>
    <property type="project" value="InterPro"/>
</dbReference>
<dbReference type="EC" id="7.2.2.10" evidence="17"/>
<dbReference type="PRINTS" id="PR00119">
    <property type="entry name" value="CATATPASE"/>
</dbReference>
<accession>A0AAN7WSL4</accession>
<evidence type="ECO:0000256" key="11">
    <source>
        <dbReference type="ARBA" id="ARBA00022967"/>
    </source>
</evidence>
<keyword evidence="6" id="KW-0479">Metal-binding</keyword>
<dbReference type="Gene3D" id="1.20.1110.10">
    <property type="entry name" value="Calcium-transporting ATPase, transmembrane domain"/>
    <property type="match status" value="1"/>
</dbReference>
<comment type="function">
    <text evidence="16">This magnesium-dependent enzyme catalyzes the hydrolysis of ATP coupled with the transport of calcium. Transports the calcium to the vacuole and participates in the control of the cytosolic free calcium.</text>
</comment>
<sequence>MTIINERTTKNSVYTPLNVGNGNKTDNNNNNKTSYNSIEQEPHDLDFTLSVNDLNKLHNPKSLKEFNQLFQNDENNLYHFLHTSLSNGIEYPPEMFLRLPIKRRTTIAFEKVKSKTPLNHPPPPKYVIWNRYKKYGDNKLPDRIPKTLWQLIVEALKDQTMLLLSFAAIISFVLGLYEYFFQPPEYDPKGNPIKQVDWIEGVAIMMAVIVVVLVGAINDYQKELQFVKLNQKKENRKIVVIRKGKETLISIYNLLVGDIICLQTGDVVPADSILVEGECEADESSITGESDTIKKVDLHHALTKYNSNFSLSSPDPTLPLPDIGERNSKGEKVPDCMLISGSKLLSGLGKAVVTSVGTNSIYGRTMMSLKVEPDPTPLQERLSQLADNISVYGCVAAIILFSVLFIRFLFNTLLPNGKFHDLTRAEKGTKFMNIFITAITIIVVAVPEGLPLAVTLALAFATTRMTKDGNLVRELRACETMGSATAVCSDKTGTLTENIMTVIKGVIASYGFHDYSDLLTTTGSNGTISTMNSSTVTPATTATTPVLFDKIIPDVNKNIIFTNIILNSTAFENKDYKDNNTTATPVISRQEEDVNGAVDEDLIKRIKHGRQEPYIGSKTETALLSWSKDQTKQLKWGQLQTLREEYQKYFNIDNIVQIIPFESSRKWSGVVVHYPNGDFYRFFIKGAAEIVSSYCKYKYNEKFELIKIDEIIENEINANIRELANDALRAISLAHCDFYNLKKWPPKEFVDTSINKDDSENDTASPELILTKTYHNKSNNCGLILDGVLGIQDPLREGVKDSVLQCQNAGVTVRMVTGDNIITAKAIARNCNILDNSIFNNVDCAMEGPKFRQLTPEERIKALPNLRVLARSSPEDKRLLIGTLKSMGNVVAVTGDGTNDAPALKLADVGFSMGISGTEVAREASDIILMTDNFSAIVNAIKWGRCVSISIKKFIQFQLIVNVTAVILTFVSAVSSENETSVLTAVQLLWVNLIMDTLAALALATDKPDNNIMNKKPRGRSTPLIAPSTWKMILGQAIVQLTVTFILHFHGKSIFYSDMEEITGVQQQSLNAMTFNTFVWLQFFTLLVSRKLDEADGIKDWRKRISCNNINFFQDLFRNYYFISILIIIGSCQILIMKFGGTAFSIAPQTMSMWVTAVGCGMLSLPVGALIRICPDEWALAIFPSWLWHVIQCLIGLKWLRNITNHYTGTNINDEEALLNESNENNSDVFF</sequence>
<name>A0AAN7WSL4_9SACH</name>
<dbReference type="SUPFAM" id="SSF81665">
    <property type="entry name" value="Calcium ATPase, transmembrane domain M"/>
    <property type="match status" value="1"/>
</dbReference>
<keyword evidence="14 17" id="KW-0472">Membrane</keyword>
<proteinExistence type="inferred from homology"/>
<dbReference type="AlphaFoldDB" id="A0AAN7WSL4"/>
<dbReference type="SUPFAM" id="SSF56784">
    <property type="entry name" value="HAD-like"/>
    <property type="match status" value="1"/>
</dbReference>
<dbReference type="InterPro" id="IPR044492">
    <property type="entry name" value="P_typ_ATPase_HD_dom"/>
</dbReference>
<evidence type="ECO:0000259" key="20">
    <source>
        <dbReference type="Pfam" id="PF00689"/>
    </source>
</evidence>
<comment type="caution">
    <text evidence="17">Lacks conserved residue(s) required for the propagation of feature annotation.</text>
</comment>
<dbReference type="InterPro" id="IPR006408">
    <property type="entry name" value="P-type_ATPase_IIB"/>
</dbReference>
<dbReference type="NCBIfam" id="TIGR01517">
    <property type="entry name" value="ATPase-IIB_Ca"/>
    <property type="match status" value="1"/>
</dbReference>
<gene>
    <name evidence="22" type="ORF">RI543_003106</name>
</gene>
<feature type="transmembrane region" description="Helical" evidence="17">
    <location>
        <begin position="1151"/>
        <end position="1171"/>
    </location>
</feature>
<evidence type="ECO:0000256" key="9">
    <source>
        <dbReference type="ARBA" id="ARBA00022840"/>
    </source>
</evidence>
<evidence type="ECO:0000256" key="13">
    <source>
        <dbReference type="ARBA" id="ARBA00023065"/>
    </source>
</evidence>
<dbReference type="FunFam" id="2.70.150.10:FF:000028">
    <property type="entry name" value="Calcium-transporting ATPase"/>
    <property type="match status" value="1"/>
</dbReference>
<dbReference type="InterPro" id="IPR018303">
    <property type="entry name" value="ATPase_P-typ_P_site"/>
</dbReference>
<feature type="domain" description="P-type ATPase A" evidence="19">
    <location>
        <begin position="236"/>
        <end position="368"/>
    </location>
</feature>
<evidence type="ECO:0000256" key="6">
    <source>
        <dbReference type="ARBA" id="ARBA00022723"/>
    </source>
</evidence>
<evidence type="ECO:0000256" key="8">
    <source>
        <dbReference type="ARBA" id="ARBA00022837"/>
    </source>
</evidence>
<keyword evidence="11" id="KW-1278">Translocase</keyword>
<feature type="region of interest" description="Disordered" evidence="18">
    <location>
        <begin position="1"/>
        <end position="31"/>
    </location>
</feature>
<dbReference type="Gene3D" id="3.40.50.1000">
    <property type="entry name" value="HAD superfamily/HAD-like"/>
    <property type="match status" value="1"/>
</dbReference>
<keyword evidence="3" id="KW-0926">Vacuole</keyword>
<keyword evidence="9 17" id="KW-0067">ATP-binding</keyword>
<evidence type="ECO:0000256" key="18">
    <source>
        <dbReference type="SAM" id="MobiDB-lite"/>
    </source>
</evidence>
<keyword evidence="8 17" id="KW-0106">Calcium</keyword>
<dbReference type="EMBL" id="JAWIZZ010000047">
    <property type="protein sequence ID" value="KAK5779218.1"/>
    <property type="molecule type" value="Genomic_DNA"/>
</dbReference>
<feature type="compositionally biased region" description="Low complexity" evidence="18">
    <location>
        <begin position="18"/>
        <end position="31"/>
    </location>
</feature>